<dbReference type="Proteomes" id="UP000028980">
    <property type="component" value="Unassembled WGS sequence"/>
</dbReference>
<gene>
    <name evidence="1" type="ORF">JCM19296_3327</name>
</gene>
<dbReference type="AlphaFoldDB" id="A0A081DFM2"/>
<reference evidence="1 2" key="1">
    <citation type="journal article" date="2014" name="Genome Announc.">
        <title>Draft Genome Sequences of Marine Flavobacterium Nonlabens Strains NR17, NR24, NR27, NR32, NR33, and Ara13.</title>
        <authorList>
            <person name="Nakanishi M."/>
            <person name="Meirelles P."/>
            <person name="Suzuki R."/>
            <person name="Takatani N."/>
            <person name="Mino S."/>
            <person name="Suda W."/>
            <person name="Oshima K."/>
            <person name="Hattori M."/>
            <person name="Ohkuma M."/>
            <person name="Hosokawa M."/>
            <person name="Miyashita K."/>
            <person name="Thompson F.L."/>
            <person name="Niwa A."/>
            <person name="Sawabe T."/>
            <person name="Sawabe T."/>
        </authorList>
    </citation>
    <scope>NUCLEOTIDE SEQUENCE [LARGE SCALE GENOMIC DNA]</scope>
    <source>
        <strain evidence="2">JCM19296</strain>
    </source>
</reference>
<evidence type="ECO:0000313" key="1">
    <source>
        <dbReference type="EMBL" id="GAK77718.1"/>
    </source>
</evidence>
<organism evidence="1 2">
    <name type="scientific">Nonlabens ulvanivorans</name>
    <name type="common">Persicivirga ulvanivorans</name>
    <dbReference type="NCBI Taxonomy" id="906888"/>
    <lineage>
        <taxon>Bacteria</taxon>
        <taxon>Pseudomonadati</taxon>
        <taxon>Bacteroidota</taxon>
        <taxon>Flavobacteriia</taxon>
        <taxon>Flavobacteriales</taxon>
        <taxon>Flavobacteriaceae</taxon>
        <taxon>Nonlabens</taxon>
    </lineage>
</organism>
<dbReference type="EMBL" id="BBLG01000012">
    <property type="protein sequence ID" value="GAK77718.1"/>
    <property type="molecule type" value="Genomic_DNA"/>
</dbReference>
<sequence length="171" mass="19917">MKIFDKIFGRKNNPKDFPPKPSWKPDFPINYELILEKAINYTDNKRQFAIFQFGTVVTFPDKVTDIEVVALKILEDIYLAHPDFNPKKMDDGNYVVEYSQPAFTIIFSEELERYSKYIEDNYMKGLCKDEVLINSRGQANVFETEGKIGLFGRSKMFLDAQNPEIVLTHDL</sequence>
<protein>
    <submittedName>
        <fullName evidence="1">Uncharacterized protein</fullName>
    </submittedName>
</protein>
<name>A0A081DFM2_NONUL</name>
<evidence type="ECO:0000313" key="2">
    <source>
        <dbReference type="Proteomes" id="UP000028980"/>
    </source>
</evidence>
<proteinExistence type="predicted"/>
<accession>A0A081DFM2</accession>
<comment type="caution">
    <text evidence="1">The sequence shown here is derived from an EMBL/GenBank/DDBJ whole genome shotgun (WGS) entry which is preliminary data.</text>
</comment>